<evidence type="ECO:0000313" key="2">
    <source>
        <dbReference type="Proteomes" id="UP000050360"/>
    </source>
</evidence>
<sequence length="163" mass="17938">MAEYVPVPFGYFRMLLYTLAGLKMEKGVTIEYGMQIGGNFENIYLKENVEIAQGVYLHAYDRIVIGKNTAIAPFVKIITNQNPRLDVNKLNEFYTPFNKPVVIEDNVYIGTGAIILPGVTVHEMSVVGAGAVVTKDVPSFTVVAGVPARVVKNLAKKEIICNE</sequence>
<organism evidence="1 2">
    <name type="scientific">Candidatus Methanoperedens nitratireducens</name>
    <dbReference type="NCBI Taxonomy" id="1392998"/>
    <lineage>
        <taxon>Archaea</taxon>
        <taxon>Methanobacteriati</taxon>
        <taxon>Methanobacteriota</taxon>
        <taxon>Stenosarchaea group</taxon>
        <taxon>Methanomicrobia</taxon>
        <taxon>Methanosarcinales</taxon>
        <taxon>ANME-2 cluster</taxon>
        <taxon>Candidatus Methanoperedentaceae</taxon>
        <taxon>Candidatus Methanoperedens</taxon>
    </lineage>
</organism>
<gene>
    <name evidence="1" type="ORF">MPEBLZ_03548</name>
</gene>
<dbReference type="Proteomes" id="UP000050360">
    <property type="component" value="Unassembled WGS sequence"/>
</dbReference>
<dbReference type="AlphaFoldDB" id="A0A0P8A1L6"/>
<reference evidence="1 2" key="1">
    <citation type="submission" date="2015-09" db="EMBL/GenBank/DDBJ databases">
        <title>A metagenomics-based metabolic model of nitrate-dependent anaerobic oxidation of methane by Methanoperedens-like archaea.</title>
        <authorList>
            <person name="Arshad A."/>
            <person name="Speth D.R."/>
            <person name="De Graaf R.M."/>
            <person name="Op Den Camp H.J."/>
            <person name="Jetten M.S."/>
            <person name="Welte C.U."/>
        </authorList>
    </citation>
    <scope>NUCLEOTIDE SEQUENCE [LARGE SCALE GENOMIC DNA]</scope>
</reference>
<dbReference type="Gene3D" id="2.160.10.10">
    <property type="entry name" value="Hexapeptide repeat proteins"/>
    <property type="match status" value="1"/>
</dbReference>
<dbReference type="GO" id="GO:0016740">
    <property type="term" value="F:transferase activity"/>
    <property type="evidence" value="ECO:0007669"/>
    <property type="project" value="UniProtKB-KW"/>
</dbReference>
<dbReference type="InterPro" id="IPR001451">
    <property type="entry name" value="Hexapep"/>
</dbReference>
<comment type="caution">
    <text evidence="1">The sequence shown here is derived from an EMBL/GenBank/DDBJ whole genome shotgun (WGS) entry which is preliminary data.</text>
</comment>
<proteinExistence type="predicted"/>
<dbReference type="InterPro" id="IPR051159">
    <property type="entry name" value="Hexapeptide_acetyltransf"/>
</dbReference>
<evidence type="ECO:0000313" key="1">
    <source>
        <dbReference type="EMBL" id="KPQ41897.1"/>
    </source>
</evidence>
<dbReference type="SUPFAM" id="SSF51161">
    <property type="entry name" value="Trimeric LpxA-like enzymes"/>
    <property type="match status" value="1"/>
</dbReference>
<protein>
    <submittedName>
        <fullName evidence="1">Galactoside-O-acetyltransferase</fullName>
    </submittedName>
</protein>
<name>A0A0P8A1L6_9EURY</name>
<dbReference type="EMBL" id="LKCM01000287">
    <property type="protein sequence ID" value="KPQ41897.1"/>
    <property type="molecule type" value="Genomic_DNA"/>
</dbReference>
<dbReference type="PANTHER" id="PTHR23416">
    <property type="entry name" value="SIALIC ACID SYNTHASE-RELATED"/>
    <property type="match status" value="1"/>
</dbReference>
<dbReference type="Pfam" id="PF00132">
    <property type="entry name" value="Hexapep"/>
    <property type="match status" value="1"/>
</dbReference>
<accession>A0A0P8A1L6</accession>
<keyword evidence="1" id="KW-0808">Transferase</keyword>
<dbReference type="CDD" id="cd04647">
    <property type="entry name" value="LbH_MAT_like"/>
    <property type="match status" value="1"/>
</dbReference>
<dbReference type="InterPro" id="IPR011004">
    <property type="entry name" value="Trimer_LpxA-like_sf"/>
</dbReference>